<dbReference type="STRING" id="1120920.SAMN03080599_02561"/>
<keyword evidence="8" id="KW-1185">Reference proteome</keyword>
<feature type="transmembrane region" description="Helical" evidence="5">
    <location>
        <begin position="158"/>
        <end position="177"/>
    </location>
</feature>
<dbReference type="PIRSF" id="PIRSF006060">
    <property type="entry name" value="AA_transporter"/>
    <property type="match status" value="1"/>
</dbReference>
<evidence type="ECO:0000256" key="1">
    <source>
        <dbReference type="ARBA" id="ARBA00004141"/>
    </source>
</evidence>
<dbReference type="Proteomes" id="UP000199208">
    <property type="component" value="Unassembled WGS sequence"/>
</dbReference>
<dbReference type="Pfam" id="PF00324">
    <property type="entry name" value="AA_permease"/>
    <property type="match status" value="1"/>
</dbReference>
<dbReference type="GO" id="GO:0055085">
    <property type="term" value="P:transmembrane transport"/>
    <property type="evidence" value="ECO:0007669"/>
    <property type="project" value="InterPro"/>
</dbReference>
<reference evidence="7 8" key="1">
    <citation type="submission" date="2016-10" db="EMBL/GenBank/DDBJ databases">
        <authorList>
            <person name="de Groot N.N."/>
        </authorList>
    </citation>
    <scope>NUCLEOTIDE SEQUENCE [LARGE SCALE GENOMIC DNA]</scope>
    <source>
        <strain evidence="7 8">DSM 2784</strain>
    </source>
</reference>
<feature type="transmembrane region" description="Helical" evidence="5">
    <location>
        <begin position="54"/>
        <end position="73"/>
    </location>
</feature>
<dbReference type="GO" id="GO:0016020">
    <property type="term" value="C:membrane"/>
    <property type="evidence" value="ECO:0007669"/>
    <property type="project" value="UniProtKB-SubCell"/>
</dbReference>
<evidence type="ECO:0000256" key="5">
    <source>
        <dbReference type="SAM" id="Phobius"/>
    </source>
</evidence>
<protein>
    <submittedName>
        <fullName evidence="7">Amino acid/polyamine/organocation transporter, APC superfamily (TC 2.A.3)</fullName>
    </submittedName>
</protein>
<dbReference type="PANTHER" id="PTHR42770:SF7">
    <property type="entry name" value="MEMBRANE PROTEIN"/>
    <property type="match status" value="1"/>
</dbReference>
<feature type="transmembrane region" description="Helical" evidence="5">
    <location>
        <begin position="93"/>
        <end position="113"/>
    </location>
</feature>
<feature type="transmembrane region" description="Helical" evidence="5">
    <location>
        <begin position="337"/>
        <end position="356"/>
    </location>
</feature>
<feature type="transmembrane region" description="Helical" evidence="5">
    <location>
        <begin position="285"/>
        <end position="306"/>
    </location>
</feature>
<evidence type="ECO:0000313" key="8">
    <source>
        <dbReference type="Proteomes" id="UP000199208"/>
    </source>
</evidence>
<accession>A0A1G5S633</accession>
<evidence type="ECO:0000256" key="4">
    <source>
        <dbReference type="ARBA" id="ARBA00023136"/>
    </source>
</evidence>
<organism evidence="7 8">
    <name type="scientific">Acidaminobacter hydrogenoformans DSM 2784</name>
    <dbReference type="NCBI Taxonomy" id="1120920"/>
    <lineage>
        <taxon>Bacteria</taxon>
        <taxon>Bacillati</taxon>
        <taxon>Bacillota</taxon>
        <taxon>Clostridia</taxon>
        <taxon>Peptostreptococcales</taxon>
        <taxon>Acidaminobacteraceae</taxon>
        <taxon>Acidaminobacter</taxon>
    </lineage>
</organism>
<dbReference type="EMBL" id="FMWL01000016">
    <property type="protein sequence ID" value="SCZ81009.1"/>
    <property type="molecule type" value="Genomic_DNA"/>
</dbReference>
<name>A0A1G5S633_9FIRM</name>
<evidence type="ECO:0000259" key="6">
    <source>
        <dbReference type="Pfam" id="PF00324"/>
    </source>
</evidence>
<feature type="transmembrane region" description="Helical" evidence="5">
    <location>
        <begin position="362"/>
        <end position="381"/>
    </location>
</feature>
<dbReference type="AlphaFoldDB" id="A0A1G5S633"/>
<feature type="transmembrane region" description="Helical" evidence="5">
    <location>
        <begin position="28"/>
        <end position="48"/>
    </location>
</feature>
<dbReference type="InterPro" id="IPR004841">
    <property type="entry name" value="AA-permease/SLC12A_dom"/>
</dbReference>
<dbReference type="PANTHER" id="PTHR42770">
    <property type="entry name" value="AMINO ACID TRANSPORTER-RELATED"/>
    <property type="match status" value="1"/>
</dbReference>
<dbReference type="RefSeq" id="WP_242870906.1">
    <property type="nucleotide sequence ID" value="NZ_FMWL01000016.1"/>
</dbReference>
<gene>
    <name evidence="7" type="ORF">SAMN03080599_02561</name>
</gene>
<evidence type="ECO:0000256" key="3">
    <source>
        <dbReference type="ARBA" id="ARBA00022989"/>
    </source>
</evidence>
<dbReference type="InterPro" id="IPR050367">
    <property type="entry name" value="APC_superfamily"/>
</dbReference>
<feature type="transmembrane region" description="Helical" evidence="5">
    <location>
        <begin position="197"/>
        <end position="217"/>
    </location>
</feature>
<keyword evidence="4 5" id="KW-0472">Membrane</keyword>
<comment type="subcellular location">
    <subcellularLocation>
        <location evidence="1">Membrane</location>
        <topology evidence="1">Multi-pass membrane protein</topology>
    </subcellularLocation>
</comment>
<feature type="transmembrane region" description="Helical" evidence="5">
    <location>
        <begin position="421"/>
        <end position="441"/>
    </location>
</feature>
<keyword evidence="2 5" id="KW-0812">Transmembrane</keyword>
<sequence length="466" mass="50924">MDHLPDLKASKEASSSSHLSKVLGPMHIWALGVGIVLVGQFMGWNFTIAKGGSLGSIIACWVIGILYISLIMFNTEMGSVMPEAGGQYSMAKYLLGPLAAFNVGMMLVFEYVMLAAADSLVVGEILKTISPDIQALPYIILSILFLTWLNYRGVHATLNLNIVLTGIAFITIIILLFSTKFYSPTESMLNLKEMTNGLPYGWMGILGAFQFGCWFYLGIEGTALAAEECRSTGRSLPVGAIVGLLTLIIGATITWFVSSGLVPADLLGASTYPLFDAAVATGKPIVIQLLFVGTILACLASANGCIADSSRAWYSMSRDTLIPEAFSAIHPKYKTPYRAIVFLMPISLAFGFTGLLDQVITFSILSALLVYLLTAYMMFKFRRMYPIGSIDRGYIAPWHPFPALVVIALAAATLFGMYFGYWINLLAGFAFYLLASFWFVLHRSKSLDMSRFIAHGASYWPRPKGY</sequence>
<feature type="domain" description="Amino acid permease/ SLC12A" evidence="6">
    <location>
        <begin position="34"/>
        <end position="441"/>
    </location>
</feature>
<feature type="transmembrane region" description="Helical" evidence="5">
    <location>
        <begin position="238"/>
        <end position="257"/>
    </location>
</feature>
<keyword evidence="3 5" id="KW-1133">Transmembrane helix</keyword>
<evidence type="ECO:0000313" key="7">
    <source>
        <dbReference type="EMBL" id="SCZ81009.1"/>
    </source>
</evidence>
<dbReference type="Gene3D" id="1.20.1740.10">
    <property type="entry name" value="Amino acid/polyamine transporter I"/>
    <property type="match status" value="1"/>
</dbReference>
<feature type="transmembrane region" description="Helical" evidence="5">
    <location>
        <begin position="393"/>
        <end position="415"/>
    </location>
</feature>
<evidence type="ECO:0000256" key="2">
    <source>
        <dbReference type="ARBA" id="ARBA00022692"/>
    </source>
</evidence>
<proteinExistence type="predicted"/>